<dbReference type="EMBL" id="GBEZ01009419">
    <property type="protein sequence ID" value="JAC76166.1"/>
    <property type="molecule type" value="Transcribed_RNA"/>
</dbReference>
<proteinExistence type="predicted"/>
<organism evidence="2">
    <name type="scientific">Tetraselmis sp. GSL018</name>
    <dbReference type="NCBI Taxonomy" id="582737"/>
    <lineage>
        <taxon>Eukaryota</taxon>
        <taxon>Viridiplantae</taxon>
        <taxon>Chlorophyta</taxon>
        <taxon>core chlorophytes</taxon>
        <taxon>Chlorodendrophyceae</taxon>
        <taxon>Chlorodendrales</taxon>
        <taxon>Chlorodendraceae</taxon>
        <taxon>Tetraselmis</taxon>
    </lineage>
</organism>
<dbReference type="AlphaFoldDB" id="A0A061S058"/>
<reference evidence="2" key="1">
    <citation type="submission" date="2014-05" db="EMBL/GenBank/DDBJ databases">
        <title>The transcriptome of the halophilic microalga Tetraselmis sp. GSL018 isolated from the Great Salt Lake, Utah.</title>
        <authorList>
            <person name="Jinkerson R.E."/>
            <person name="D'Adamo S."/>
            <person name="Posewitz M.C."/>
        </authorList>
    </citation>
    <scope>NUCLEOTIDE SEQUENCE</scope>
    <source>
        <strain evidence="2">GSL018</strain>
    </source>
</reference>
<feature type="compositionally biased region" description="Low complexity" evidence="1">
    <location>
        <begin position="298"/>
        <end position="308"/>
    </location>
</feature>
<sequence>MEPVACLERLEECLRQEDFLHETDDREDHTFCGIMVDLLCSDKLPCEYVEVQSVWVRGQLGPLTVYTSNRSYKECMSNPSDWEVRHKATYGPSFHNLVELKLDPPLMIQAGARAGLYVHSALENDEAIVYDNIRRGGFSYWQLYADDDEDYDDAPVSPGEVFSISVGQAHLSPIPFKGRAPWGSGPWRRHREFVGRISYGVRWLLWTPKLHHRFPTRFRKAAEVLLMGAKRPESNLSNLRDEVIFYILNRCGWDWFGTDCGVDGAAGGRGVAEHPWLPGQQDTATQEGHGVGGGGGASTVESAGSEESSGLEREVSGREVEESSRGASACDSA</sequence>
<gene>
    <name evidence="2" type="ORF">TSPGSL018_20947</name>
</gene>
<protein>
    <submittedName>
        <fullName evidence="2">Uncharacterized protein</fullName>
    </submittedName>
</protein>
<feature type="region of interest" description="Disordered" evidence="1">
    <location>
        <begin position="271"/>
        <end position="333"/>
    </location>
</feature>
<accession>A0A061S058</accession>
<name>A0A061S058_9CHLO</name>
<evidence type="ECO:0000256" key="1">
    <source>
        <dbReference type="SAM" id="MobiDB-lite"/>
    </source>
</evidence>
<evidence type="ECO:0000313" key="2">
    <source>
        <dbReference type="EMBL" id="JAC76166.1"/>
    </source>
</evidence>
<feature type="compositionally biased region" description="Basic and acidic residues" evidence="1">
    <location>
        <begin position="310"/>
        <end position="324"/>
    </location>
</feature>